<dbReference type="GO" id="GO:0015074">
    <property type="term" value="P:DNA integration"/>
    <property type="evidence" value="ECO:0007669"/>
    <property type="project" value="UniProtKB-KW"/>
</dbReference>
<keyword evidence="8" id="KW-1185">Reference proteome</keyword>
<feature type="domain" description="Tyr recombinase" evidence="6">
    <location>
        <begin position="204"/>
        <end position="380"/>
    </location>
</feature>
<evidence type="ECO:0000256" key="3">
    <source>
        <dbReference type="ARBA" id="ARBA00023125"/>
    </source>
</evidence>
<evidence type="ECO:0000256" key="5">
    <source>
        <dbReference type="SAM" id="MobiDB-lite"/>
    </source>
</evidence>
<dbReference type="PANTHER" id="PTHR30629:SF2">
    <property type="entry name" value="PROPHAGE INTEGRASE INTS-RELATED"/>
    <property type="match status" value="1"/>
</dbReference>
<dbReference type="InterPro" id="IPR013762">
    <property type="entry name" value="Integrase-like_cat_sf"/>
</dbReference>
<dbReference type="InterPro" id="IPR011010">
    <property type="entry name" value="DNA_brk_join_enz"/>
</dbReference>
<dbReference type="KEGG" id="tti:THITH_01530"/>
<dbReference type="STRING" id="713585.THITH_01530"/>
<dbReference type="HOGENOM" id="CLU_027562_0_0_6"/>
<dbReference type="Pfam" id="PF13356">
    <property type="entry name" value="Arm-DNA-bind_3"/>
    <property type="match status" value="1"/>
</dbReference>
<dbReference type="GO" id="GO:0006310">
    <property type="term" value="P:DNA recombination"/>
    <property type="evidence" value="ECO:0007669"/>
    <property type="project" value="UniProtKB-KW"/>
</dbReference>
<protein>
    <submittedName>
        <fullName evidence="7">Integrase</fullName>
    </submittedName>
</protein>
<feature type="compositionally biased region" description="Basic and acidic residues" evidence="5">
    <location>
        <begin position="75"/>
        <end position="91"/>
    </location>
</feature>
<dbReference type="RefSeq" id="WP_006746289.1">
    <property type="nucleotide sequence ID" value="NZ_CP007029.1"/>
</dbReference>
<evidence type="ECO:0000256" key="1">
    <source>
        <dbReference type="ARBA" id="ARBA00008857"/>
    </source>
</evidence>
<dbReference type="Proteomes" id="UP000005289">
    <property type="component" value="Chromosome"/>
</dbReference>
<dbReference type="InterPro" id="IPR053876">
    <property type="entry name" value="Phage_int_M"/>
</dbReference>
<dbReference type="PANTHER" id="PTHR30629">
    <property type="entry name" value="PROPHAGE INTEGRASE"/>
    <property type="match status" value="1"/>
</dbReference>
<feature type="region of interest" description="Disordered" evidence="5">
    <location>
        <begin position="75"/>
        <end position="96"/>
    </location>
</feature>
<keyword evidence="3" id="KW-0238">DNA-binding</keyword>
<evidence type="ECO:0000256" key="2">
    <source>
        <dbReference type="ARBA" id="ARBA00022908"/>
    </source>
</evidence>
<dbReference type="AlphaFoldDB" id="W0DIY0"/>
<proteinExistence type="inferred from homology"/>
<dbReference type="PROSITE" id="PS51898">
    <property type="entry name" value="TYR_RECOMBINASE"/>
    <property type="match status" value="1"/>
</dbReference>
<reference evidence="7 8" key="1">
    <citation type="submission" date="2013-12" db="EMBL/GenBank/DDBJ databases">
        <authorList>
            <consortium name="DOE Joint Genome Institute"/>
            <person name="Muyzer G."/>
            <person name="Huntemann M."/>
            <person name="Han J."/>
            <person name="Chen A."/>
            <person name="Kyrpides N."/>
            <person name="Mavromatis K."/>
            <person name="Markowitz V."/>
            <person name="Palaniappan K."/>
            <person name="Ivanova N."/>
            <person name="Schaumberg A."/>
            <person name="Pati A."/>
            <person name="Liolios K."/>
            <person name="Nordberg H.P."/>
            <person name="Cantor M.N."/>
            <person name="Hua S.X."/>
            <person name="Woyke T."/>
        </authorList>
    </citation>
    <scope>NUCLEOTIDE SEQUENCE [LARGE SCALE GENOMIC DNA]</scope>
    <source>
        <strain evidence="7 8">ARh 1</strain>
    </source>
</reference>
<name>W0DIY0_9GAMM</name>
<gene>
    <name evidence="7" type="ORF">THITH_01530</name>
</gene>
<evidence type="ECO:0000259" key="6">
    <source>
        <dbReference type="PROSITE" id="PS51898"/>
    </source>
</evidence>
<dbReference type="InterPro" id="IPR010998">
    <property type="entry name" value="Integrase_recombinase_N"/>
</dbReference>
<keyword evidence="4" id="KW-0233">DNA recombination</keyword>
<evidence type="ECO:0000256" key="4">
    <source>
        <dbReference type="ARBA" id="ARBA00023172"/>
    </source>
</evidence>
<dbReference type="CDD" id="cd00801">
    <property type="entry name" value="INT_P4_C"/>
    <property type="match status" value="1"/>
</dbReference>
<accession>W0DIY0</accession>
<dbReference type="InterPro" id="IPR025166">
    <property type="entry name" value="Integrase_DNA_bind_dom"/>
</dbReference>
<dbReference type="Gene3D" id="3.30.160.390">
    <property type="entry name" value="Integrase, DNA-binding domain"/>
    <property type="match status" value="1"/>
</dbReference>
<dbReference type="GO" id="GO:0003677">
    <property type="term" value="F:DNA binding"/>
    <property type="evidence" value="ECO:0007669"/>
    <property type="project" value="UniProtKB-KW"/>
</dbReference>
<dbReference type="SUPFAM" id="SSF56349">
    <property type="entry name" value="DNA breaking-rejoining enzymes"/>
    <property type="match status" value="1"/>
</dbReference>
<comment type="similarity">
    <text evidence="1">Belongs to the 'phage' integrase family.</text>
</comment>
<organism evidence="7 8">
    <name type="scientific">Thioalkalivibrio paradoxus ARh 1</name>
    <dbReference type="NCBI Taxonomy" id="713585"/>
    <lineage>
        <taxon>Bacteria</taxon>
        <taxon>Pseudomonadati</taxon>
        <taxon>Pseudomonadota</taxon>
        <taxon>Gammaproteobacteria</taxon>
        <taxon>Chromatiales</taxon>
        <taxon>Ectothiorhodospiraceae</taxon>
        <taxon>Thioalkalivibrio</taxon>
    </lineage>
</organism>
<keyword evidence="2" id="KW-0229">DNA integration</keyword>
<sequence>MPLTDAEIRALKPGERPFKRYDEHGLFIEVPPFGALRWRFRYKFAGKAKLMSLGTYPAVRLKAARTARDDARDLLRKGIDPSTRRQAEKRAQARAGQRSVEAVAREWFEAVHQKAVVATHSGRNLRRLERYVFPKIGRRAIGEIEPSDVLALLRGIEKAGKLETGHRVKTLLGHVFRYGIATGRAKRDPTADLKGLLASAETRHHPAVTDPSELPGLLRAIDGYTGYPPTVAALKLSALLFVRPGEMRTMEWASLRLDAAEWNYRPSKGGIPLLVPLPTQAVEILRELQPLTGLGTYVFPSARGRGRPMSENTVNAALHRMGYKDQMSAHGFRAMARTILVERLGWDERYVEMQLGHAVRDANGRAYNRVTFLDQRREMLQSWADYLDGLRDPAANVVPIRAGSAAAVR</sequence>
<dbReference type="InterPro" id="IPR038488">
    <property type="entry name" value="Integrase_DNA-bd_sf"/>
</dbReference>
<dbReference type="InterPro" id="IPR050808">
    <property type="entry name" value="Phage_Integrase"/>
</dbReference>
<dbReference type="Gene3D" id="1.10.150.130">
    <property type="match status" value="1"/>
</dbReference>
<dbReference type="Gene3D" id="1.10.443.10">
    <property type="entry name" value="Intergrase catalytic core"/>
    <property type="match status" value="1"/>
</dbReference>
<evidence type="ECO:0000313" key="7">
    <source>
        <dbReference type="EMBL" id="AHE97177.1"/>
    </source>
</evidence>
<dbReference type="Pfam" id="PF22022">
    <property type="entry name" value="Phage_int_M"/>
    <property type="match status" value="1"/>
</dbReference>
<dbReference type="Pfam" id="PF00589">
    <property type="entry name" value="Phage_integrase"/>
    <property type="match status" value="1"/>
</dbReference>
<dbReference type="OrthoDB" id="9795573at2"/>
<dbReference type="InterPro" id="IPR002104">
    <property type="entry name" value="Integrase_catalytic"/>
</dbReference>
<evidence type="ECO:0000313" key="8">
    <source>
        <dbReference type="Proteomes" id="UP000005289"/>
    </source>
</evidence>
<dbReference type="EMBL" id="CP007029">
    <property type="protein sequence ID" value="AHE97177.1"/>
    <property type="molecule type" value="Genomic_DNA"/>
</dbReference>